<dbReference type="GO" id="GO:0002098">
    <property type="term" value="P:tRNA wobble uridine modification"/>
    <property type="evidence" value="ECO:0007669"/>
    <property type="project" value="InterPro"/>
</dbReference>
<feature type="compositionally biased region" description="Low complexity" evidence="3">
    <location>
        <begin position="11"/>
        <end position="22"/>
    </location>
</feature>
<evidence type="ECO:0008006" key="6">
    <source>
        <dbReference type="Google" id="ProtNLM"/>
    </source>
</evidence>
<gene>
    <name evidence="4" type="ORF">EX895_000191</name>
</gene>
<dbReference type="InterPro" id="IPR027417">
    <property type="entry name" value="P-loop_NTPase"/>
</dbReference>
<dbReference type="AlphaFoldDB" id="A0A4U7KZG3"/>
<accession>A0A4U7KZG3</accession>
<dbReference type="RefSeq" id="XP_029742178.1">
    <property type="nucleotide sequence ID" value="XM_029880792.1"/>
</dbReference>
<dbReference type="PANTHER" id="PTHR16184:SF6">
    <property type="entry name" value="ELONGATOR COMPLEX PROTEIN 6"/>
    <property type="match status" value="1"/>
</dbReference>
<dbReference type="KEGG" id="sgra:EX895_000191"/>
<keyword evidence="5" id="KW-1185">Reference proteome</keyword>
<evidence type="ECO:0000313" key="5">
    <source>
        <dbReference type="Proteomes" id="UP000306050"/>
    </source>
</evidence>
<name>A0A4U7KZG3_9BASI</name>
<evidence type="ECO:0000256" key="2">
    <source>
        <dbReference type="ARBA" id="ARBA00008837"/>
    </source>
</evidence>
<dbReference type="Gene3D" id="3.40.50.300">
    <property type="entry name" value="P-loop containing nucleotide triphosphate hydrolases"/>
    <property type="match status" value="1"/>
</dbReference>
<feature type="region of interest" description="Disordered" evidence="3">
    <location>
        <begin position="11"/>
        <end position="30"/>
    </location>
</feature>
<comment type="pathway">
    <text evidence="1">tRNA modification; 5-methoxycarbonylmethyl-2-thiouridine-tRNA biosynthesis.</text>
</comment>
<dbReference type="EMBL" id="SRRM01000002">
    <property type="protein sequence ID" value="TKY90193.1"/>
    <property type="molecule type" value="Genomic_DNA"/>
</dbReference>
<evidence type="ECO:0000313" key="4">
    <source>
        <dbReference type="EMBL" id="TKY90193.1"/>
    </source>
</evidence>
<comment type="similarity">
    <text evidence="2">Belongs to the ELP6 family.</text>
</comment>
<dbReference type="UniPathway" id="UPA00988"/>
<organism evidence="4 5">
    <name type="scientific">Sporisorium graminicola</name>
    <dbReference type="NCBI Taxonomy" id="280036"/>
    <lineage>
        <taxon>Eukaryota</taxon>
        <taxon>Fungi</taxon>
        <taxon>Dikarya</taxon>
        <taxon>Basidiomycota</taxon>
        <taxon>Ustilaginomycotina</taxon>
        <taxon>Ustilaginomycetes</taxon>
        <taxon>Ustilaginales</taxon>
        <taxon>Ustilaginaceae</taxon>
        <taxon>Sporisorium</taxon>
    </lineage>
</organism>
<evidence type="ECO:0000256" key="3">
    <source>
        <dbReference type="SAM" id="MobiDB-lite"/>
    </source>
</evidence>
<dbReference type="Proteomes" id="UP000306050">
    <property type="component" value="Chromosome SGRAM_1"/>
</dbReference>
<sequence length="368" mass="39175">MPNLDTLLSFPASSRAGPSSAAERTPIPPRSSQILVTDTIDAPALFVLIHFLRASHAANKQQSSASSSAAPDTKGKARVYIKVIWIGCGSDGSVHLKNVARKSAVHLDQEMRDGSFSFIDANADILASLGEDDVANAVASMQVREDGSQAERLLRKLYRKVAQDLEDDSKSQHEDADWTSRALIVVDDLNALAWASDPTDSFGQPVDVSRLLTDWLGALTSLAAKNQASIITLMHADATSKSKNGASDPLDESLLNTLLQKADVWVEVKELASGRARDCDGEITVHPLVRPSLARALPASHRQALGAAPRVLPPLHAFAIDTPCPSRTKAVLYRIAPDGQSAALGGASVGSNIGRVQIWARGTGRGFL</sequence>
<protein>
    <recommendedName>
        <fullName evidence="6">DNA recombination and repair protein Rad51-like C-terminal domain-containing protein</fullName>
    </recommendedName>
</protein>
<dbReference type="Pfam" id="PF09807">
    <property type="entry name" value="ELP6"/>
    <property type="match status" value="1"/>
</dbReference>
<dbReference type="PANTHER" id="PTHR16184">
    <property type="entry name" value="ELONGATOR COMPLEX PROTEIN 6"/>
    <property type="match status" value="1"/>
</dbReference>
<dbReference type="InterPro" id="IPR018627">
    <property type="entry name" value="ELP6"/>
</dbReference>
<dbReference type="GO" id="GO:0033588">
    <property type="term" value="C:elongator holoenzyme complex"/>
    <property type="evidence" value="ECO:0007669"/>
    <property type="project" value="InterPro"/>
</dbReference>
<reference evidence="4 5" key="1">
    <citation type="submission" date="2019-05" db="EMBL/GenBank/DDBJ databases">
        <title>Sporisorium graminicola CBS 10092 draft sequencing and annotation.</title>
        <authorList>
            <person name="Solano-Gonzalez S."/>
            <person name="Caddick M.X."/>
            <person name="Darby A."/>
        </authorList>
    </citation>
    <scope>NUCLEOTIDE SEQUENCE [LARGE SCALE GENOMIC DNA]</scope>
    <source>
        <strain evidence="4 5">CBS 10092</strain>
    </source>
</reference>
<dbReference type="GeneID" id="40723086"/>
<comment type="caution">
    <text evidence="4">The sequence shown here is derived from an EMBL/GenBank/DDBJ whole genome shotgun (WGS) entry which is preliminary data.</text>
</comment>
<evidence type="ECO:0000256" key="1">
    <source>
        <dbReference type="ARBA" id="ARBA00005043"/>
    </source>
</evidence>
<dbReference type="OrthoDB" id="9995306at2759"/>
<proteinExistence type="inferred from homology"/>